<proteinExistence type="predicted"/>
<dbReference type="PANTHER" id="PTHR15549">
    <property type="entry name" value="PAIRED IMMUNOGLOBULIN-LIKE TYPE 2 RECEPTOR"/>
    <property type="match status" value="1"/>
</dbReference>
<keyword evidence="2 6" id="KW-0812">Transmembrane</keyword>
<evidence type="ECO:0000313" key="9">
    <source>
        <dbReference type="Proteomes" id="UP001175261"/>
    </source>
</evidence>
<evidence type="ECO:0000256" key="5">
    <source>
        <dbReference type="SAM" id="MobiDB-lite"/>
    </source>
</evidence>
<feature type="region of interest" description="Disordered" evidence="5">
    <location>
        <begin position="189"/>
        <end position="285"/>
    </location>
</feature>
<keyword evidence="9" id="KW-1185">Reference proteome</keyword>
<dbReference type="GO" id="GO:0016020">
    <property type="term" value="C:membrane"/>
    <property type="evidence" value="ECO:0007669"/>
    <property type="project" value="UniProtKB-SubCell"/>
</dbReference>
<comment type="subcellular location">
    <subcellularLocation>
        <location evidence="1">Membrane</location>
        <topology evidence="1">Single-pass membrane protein</topology>
    </subcellularLocation>
</comment>
<dbReference type="EMBL" id="JAPDFR010000001">
    <property type="protein sequence ID" value="KAK0391406.1"/>
    <property type="molecule type" value="Genomic_DNA"/>
</dbReference>
<feature type="compositionally biased region" description="Low complexity" evidence="5">
    <location>
        <begin position="197"/>
        <end position="209"/>
    </location>
</feature>
<sequence length="461" mass="48581">MATIRRIRVLHSATLCCFAALFGGVHSHALPRPTPTLPLREFDVDVWPPAPTNPYLPSDELLRRQFNTICGYIGGDPALPATCSAGSHCAADSQNSVIGCCPDVGPCTQGIFTGCVDRNSNPQTEINPYVFTCTGGDVCYQNQFAGGFSQYGCGSASSLANTVAMAPSGAEAISIVSVSIDLTASATSLSEPTTIGTRTRASSTDTIDTSSERTSSERTSSERTSSSTSTTISRSSTSDESTTQLSETSTPVTSTSASSSSSAPPNIETEAGSAPDNEDERTDVGAIVGGSVGGVAGVAIILTLAIWLWWRKNRNTREGPGLDRSSDCITPMTDNRQQFTQLPTTWEESEPEVPPSVPKTYGGLGTAAVGGNSVQNYGSYSMDSTRGAAVGGSGPFEPDREPLTGELDDFSRGFNTALVDIDGNDDARPNSQGMGAYTRSRDGGRPLWQQNRRRSQNMTWL</sequence>
<feature type="compositionally biased region" description="Low complexity" evidence="5">
    <location>
        <begin position="222"/>
        <end position="265"/>
    </location>
</feature>
<keyword evidence="3 6" id="KW-1133">Transmembrane helix</keyword>
<keyword evidence="7" id="KW-0732">Signal</keyword>
<feature type="chain" id="PRO_5041291982" description="Mid2 domain-containing protein" evidence="7">
    <location>
        <begin position="28"/>
        <end position="461"/>
    </location>
</feature>
<evidence type="ECO:0000256" key="6">
    <source>
        <dbReference type="SAM" id="Phobius"/>
    </source>
</evidence>
<protein>
    <recommendedName>
        <fullName evidence="10">Mid2 domain-containing protein</fullName>
    </recommendedName>
</protein>
<evidence type="ECO:0000256" key="4">
    <source>
        <dbReference type="ARBA" id="ARBA00023136"/>
    </source>
</evidence>
<dbReference type="Proteomes" id="UP001175261">
    <property type="component" value="Unassembled WGS sequence"/>
</dbReference>
<feature type="transmembrane region" description="Helical" evidence="6">
    <location>
        <begin position="284"/>
        <end position="310"/>
    </location>
</feature>
<feature type="signal peptide" evidence="7">
    <location>
        <begin position="1"/>
        <end position="27"/>
    </location>
</feature>
<organism evidence="8 9">
    <name type="scientific">Sarocladium strictum</name>
    <name type="common">Black bundle disease fungus</name>
    <name type="synonym">Acremonium strictum</name>
    <dbReference type="NCBI Taxonomy" id="5046"/>
    <lineage>
        <taxon>Eukaryota</taxon>
        <taxon>Fungi</taxon>
        <taxon>Dikarya</taxon>
        <taxon>Ascomycota</taxon>
        <taxon>Pezizomycotina</taxon>
        <taxon>Sordariomycetes</taxon>
        <taxon>Hypocreomycetidae</taxon>
        <taxon>Hypocreales</taxon>
        <taxon>Sarocladiaceae</taxon>
        <taxon>Sarocladium</taxon>
    </lineage>
</organism>
<feature type="compositionally biased region" description="Basic and acidic residues" evidence="5">
    <location>
        <begin position="210"/>
        <end position="221"/>
    </location>
</feature>
<accession>A0AA39GQQ5</accession>
<reference evidence="8" key="1">
    <citation type="submission" date="2022-10" db="EMBL/GenBank/DDBJ databases">
        <title>Determination and structural analysis of whole genome sequence of Sarocladium strictum F4-1.</title>
        <authorList>
            <person name="Hu L."/>
            <person name="Jiang Y."/>
        </authorList>
    </citation>
    <scope>NUCLEOTIDE SEQUENCE</scope>
    <source>
        <strain evidence="8">F4-1</strain>
    </source>
</reference>
<evidence type="ECO:0000256" key="7">
    <source>
        <dbReference type="SAM" id="SignalP"/>
    </source>
</evidence>
<gene>
    <name evidence="8" type="ORF">NLU13_0906</name>
</gene>
<dbReference type="GO" id="GO:0071944">
    <property type="term" value="C:cell periphery"/>
    <property type="evidence" value="ECO:0007669"/>
    <property type="project" value="UniProtKB-ARBA"/>
</dbReference>
<evidence type="ECO:0008006" key="10">
    <source>
        <dbReference type="Google" id="ProtNLM"/>
    </source>
</evidence>
<evidence type="ECO:0000256" key="1">
    <source>
        <dbReference type="ARBA" id="ARBA00004167"/>
    </source>
</evidence>
<dbReference type="InterPro" id="IPR051694">
    <property type="entry name" value="Immunoregulatory_rcpt-like"/>
</dbReference>
<evidence type="ECO:0000313" key="8">
    <source>
        <dbReference type="EMBL" id="KAK0391406.1"/>
    </source>
</evidence>
<evidence type="ECO:0000256" key="2">
    <source>
        <dbReference type="ARBA" id="ARBA00022692"/>
    </source>
</evidence>
<feature type="region of interest" description="Disordered" evidence="5">
    <location>
        <begin position="420"/>
        <end position="461"/>
    </location>
</feature>
<evidence type="ECO:0000256" key="3">
    <source>
        <dbReference type="ARBA" id="ARBA00022989"/>
    </source>
</evidence>
<keyword evidence="4 6" id="KW-0472">Membrane</keyword>
<dbReference type="AlphaFoldDB" id="A0AA39GQQ5"/>
<comment type="caution">
    <text evidence="8">The sequence shown here is derived from an EMBL/GenBank/DDBJ whole genome shotgun (WGS) entry which is preliminary data.</text>
</comment>
<name>A0AA39GQQ5_SARSR</name>